<dbReference type="RefSeq" id="WP_344907093.1">
    <property type="nucleotide sequence ID" value="NZ_BAAAWD010000029.1"/>
</dbReference>
<dbReference type="Gene3D" id="2.60.40.1080">
    <property type="match status" value="1"/>
</dbReference>
<comment type="caution">
    <text evidence="1">The sequence shown here is derived from an EMBL/GenBank/DDBJ whole genome shotgun (WGS) entry which is preliminary data.</text>
</comment>
<dbReference type="Proteomes" id="UP001499930">
    <property type="component" value="Unassembled WGS sequence"/>
</dbReference>
<protein>
    <recommendedName>
        <fullName evidence="3">BIG2 domain-containing protein</fullName>
    </recommendedName>
</protein>
<accession>A0ABP6LCP8</accession>
<reference evidence="2" key="1">
    <citation type="journal article" date="2019" name="Int. J. Syst. Evol. Microbiol.">
        <title>The Global Catalogue of Microorganisms (GCM) 10K type strain sequencing project: providing services to taxonomists for standard genome sequencing and annotation.</title>
        <authorList>
            <consortium name="The Broad Institute Genomics Platform"/>
            <consortium name="The Broad Institute Genome Sequencing Center for Infectious Disease"/>
            <person name="Wu L."/>
            <person name="Ma J."/>
        </authorList>
    </citation>
    <scope>NUCLEOTIDE SEQUENCE [LARGE SCALE GENOMIC DNA]</scope>
    <source>
        <strain evidence="2">JCM 3106</strain>
    </source>
</reference>
<evidence type="ECO:0008006" key="3">
    <source>
        <dbReference type="Google" id="ProtNLM"/>
    </source>
</evidence>
<evidence type="ECO:0000313" key="2">
    <source>
        <dbReference type="Proteomes" id="UP001499930"/>
    </source>
</evidence>
<proteinExistence type="predicted"/>
<organism evidence="1 2">
    <name type="scientific">Streptosporangium longisporum</name>
    <dbReference type="NCBI Taxonomy" id="46187"/>
    <lineage>
        <taxon>Bacteria</taxon>
        <taxon>Bacillati</taxon>
        <taxon>Actinomycetota</taxon>
        <taxon>Actinomycetes</taxon>
        <taxon>Streptosporangiales</taxon>
        <taxon>Streptosporangiaceae</taxon>
        <taxon>Streptosporangium</taxon>
    </lineage>
</organism>
<dbReference type="EMBL" id="BAAAWD010000029">
    <property type="protein sequence ID" value="GAA3039702.1"/>
    <property type="molecule type" value="Genomic_DNA"/>
</dbReference>
<name>A0ABP6LCP8_9ACTN</name>
<gene>
    <name evidence="1" type="ORF">GCM10017559_80050</name>
</gene>
<evidence type="ECO:0000313" key="1">
    <source>
        <dbReference type="EMBL" id="GAA3039702.1"/>
    </source>
</evidence>
<keyword evidence="2" id="KW-1185">Reference proteome</keyword>
<sequence>MPLPDRAQARAAAIHAAAVLHGPLALLSGVDRAVTERAAQESIRRIADGLAAYVLGTHSLSLIPGPVVDEATTVPTGTPHREGITMTQMNTGHQVSLAINAQDAAGFPTTPNVTWTIDNPAVAELRVSEDEQTCTIVSGAPGSATVTVTIEDEHAEGAEPLSVTHAVDVVPAGTATIELVAGPVEAETSASGEGDVTPEGV</sequence>